<dbReference type="InterPro" id="IPR011032">
    <property type="entry name" value="GroES-like_sf"/>
</dbReference>
<accession>A0A0N8PR15</accession>
<gene>
    <name evidence="7" type="ORF">SE17_36870</name>
</gene>
<dbReference type="AlphaFoldDB" id="A0A0N8PR15"/>
<comment type="similarity">
    <text evidence="2">Belongs to the zinc-containing alcohol dehydrogenase family.</text>
</comment>
<sequence length="181" mass="19156">MAKGTRAVMPRPYEVEIEEYDIPEPGPGQALIENEASAISAGTELAVYTGIHQWLNDPTRTWPRFPFVPGYSGVGRVVAVGEGVNKVAVGDRVIYEARHETHGLANMAGIITPIGPDVSAKVAAFAVLARFPLTALVQSGPLIGQTVAVFGQGLIGQIALRLFSAAGAYPLIGIDPVARRR</sequence>
<dbReference type="SUPFAM" id="SSF50129">
    <property type="entry name" value="GroES-like"/>
    <property type="match status" value="1"/>
</dbReference>
<keyword evidence="4" id="KW-0862">Zinc</keyword>
<proteinExistence type="inferred from homology"/>
<evidence type="ECO:0000259" key="6">
    <source>
        <dbReference type="Pfam" id="PF08240"/>
    </source>
</evidence>
<dbReference type="Gene3D" id="3.40.50.720">
    <property type="entry name" value="NAD(P)-binding Rossmann-like Domain"/>
    <property type="match status" value="1"/>
</dbReference>
<evidence type="ECO:0000256" key="5">
    <source>
        <dbReference type="ARBA" id="ARBA00023002"/>
    </source>
</evidence>
<protein>
    <recommendedName>
        <fullName evidence="6">Alcohol dehydrogenase-like N-terminal domain-containing protein</fullName>
    </recommendedName>
</protein>
<feature type="non-terminal residue" evidence="7">
    <location>
        <position position="181"/>
    </location>
</feature>
<evidence type="ECO:0000313" key="7">
    <source>
        <dbReference type="EMBL" id="KPV48661.1"/>
    </source>
</evidence>
<evidence type="ECO:0000256" key="4">
    <source>
        <dbReference type="ARBA" id="ARBA00022833"/>
    </source>
</evidence>
<dbReference type="InterPro" id="IPR013154">
    <property type="entry name" value="ADH-like_N"/>
</dbReference>
<dbReference type="EMBL" id="LJCR01002485">
    <property type="protein sequence ID" value="KPV48661.1"/>
    <property type="molecule type" value="Genomic_DNA"/>
</dbReference>
<keyword evidence="5" id="KW-0560">Oxidoreductase</keyword>
<dbReference type="GO" id="GO:0016491">
    <property type="term" value="F:oxidoreductase activity"/>
    <property type="evidence" value="ECO:0007669"/>
    <property type="project" value="UniProtKB-KW"/>
</dbReference>
<name>A0A0N8PR15_9CHLR</name>
<feature type="domain" description="Alcohol dehydrogenase-like N-terminal" evidence="6">
    <location>
        <begin position="26"/>
        <end position="108"/>
    </location>
</feature>
<dbReference type="Gene3D" id="3.90.180.10">
    <property type="entry name" value="Medium-chain alcohol dehydrogenases, catalytic domain"/>
    <property type="match status" value="2"/>
</dbReference>
<dbReference type="PANTHER" id="PTHR43350:SF19">
    <property type="entry name" value="D-GULOSIDE 3-DEHYDROGENASE"/>
    <property type="match status" value="1"/>
</dbReference>
<keyword evidence="8" id="KW-1185">Reference proteome</keyword>
<dbReference type="Pfam" id="PF08240">
    <property type="entry name" value="ADH_N"/>
    <property type="match status" value="1"/>
</dbReference>
<comment type="cofactor">
    <cofactor evidence="1">
        <name>Zn(2+)</name>
        <dbReference type="ChEBI" id="CHEBI:29105"/>
    </cofactor>
</comment>
<comment type="caution">
    <text evidence="7">The sequence shown here is derived from an EMBL/GenBank/DDBJ whole genome shotgun (WGS) entry which is preliminary data.</text>
</comment>
<dbReference type="Proteomes" id="UP000050509">
    <property type="component" value="Unassembled WGS sequence"/>
</dbReference>
<dbReference type="PANTHER" id="PTHR43350">
    <property type="entry name" value="NAD-DEPENDENT ALCOHOL DEHYDROGENASE"/>
    <property type="match status" value="1"/>
</dbReference>
<evidence type="ECO:0000256" key="3">
    <source>
        <dbReference type="ARBA" id="ARBA00022723"/>
    </source>
</evidence>
<organism evidence="7 8">
    <name type="scientific">Kouleothrix aurantiaca</name>
    <dbReference type="NCBI Taxonomy" id="186479"/>
    <lineage>
        <taxon>Bacteria</taxon>
        <taxon>Bacillati</taxon>
        <taxon>Chloroflexota</taxon>
        <taxon>Chloroflexia</taxon>
        <taxon>Chloroflexales</taxon>
        <taxon>Roseiflexineae</taxon>
        <taxon>Roseiflexaceae</taxon>
        <taxon>Kouleothrix</taxon>
    </lineage>
</organism>
<evidence type="ECO:0000256" key="1">
    <source>
        <dbReference type="ARBA" id="ARBA00001947"/>
    </source>
</evidence>
<reference evidence="7 8" key="1">
    <citation type="submission" date="2015-09" db="EMBL/GenBank/DDBJ databases">
        <title>Draft genome sequence of Kouleothrix aurantiaca JCM 19913.</title>
        <authorList>
            <person name="Hemp J."/>
        </authorList>
    </citation>
    <scope>NUCLEOTIDE SEQUENCE [LARGE SCALE GENOMIC DNA]</scope>
    <source>
        <strain evidence="7 8">COM-B</strain>
    </source>
</reference>
<dbReference type="GO" id="GO:0046872">
    <property type="term" value="F:metal ion binding"/>
    <property type="evidence" value="ECO:0007669"/>
    <property type="project" value="UniProtKB-KW"/>
</dbReference>
<evidence type="ECO:0000256" key="2">
    <source>
        <dbReference type="ARBA" id="ARBA00008072"/>
    </source>
</evidence>
<keyword evidence="3" id="KW-0479">Metal-binding</keyword>
<evidence type="ECO:0000313" key="8">
    <source>
        <dbReference type="Proteomes" id="UP000050509"/>
    </source>
</evidence>